<evidence type="ECO:0000313" key="2">
    <source>
        <dbReference type="EMBL" id="TCU98410.1"/>
    </source>
</evidence>
<keyword evidence="1" id="KW-0812">Transmembrane</keyword>
<dbReference type="EMBL" id="SMBX01000005">
    <property type="protein sequence ID" value="TCU98410.1"/>
    <property type="molecule type" value="Genomic_DNA"/>
</dbReference>
<accession>A0A4R3V3Z0</accession>
<keyword evidence="3" id="KW-1185">Reference proteome</keyword>
<proteinExistence type="predicted"/>
<evidence type="ECO:0000313" key="3">
    <source>
        <dbReference type="Proteomes" id="UP000294692"/>
    </source>
</evidence>
<protein>
    <submittedName>
        <fullName evidence="2">Branched-subunit amino acid transport protein AzlD</fullName>
    </submittedName>
</protein>
<dbReference type="Pfam" id="PF05437">
    <property type="entry name" value="AzlD"/>
    <property type="match status" value="1"/>
</dbReference>
<keyword evidence="1" id="KW-0472">Membrane</keyword>
<feature type="transmembrane region" description="Helical" evidence="1">
    <location>
        <begin position="47"/>
        <end position="68"/>
    </location>
</feature>
<organism evidence="2 3">
    <name type="scientific">Paracandidimonas soli</name>
    <dbReference type="NCBI Taxonomy" id="1917182"/>
    <lineage>
        <taxon>Bacteria</taxon>
        <taxon>Pseudomonadati</taxon>
        <taxon>Pseudomonadota</taxon>
        <taxon>Betaproteobacteria</taxon>
        <taxon>Burkholderiales</taxon>
        <taxon>Alcaligenaceae</taxon>
        <taxon>Paracandidimonas</taxon>
    </lineage>
</organism>
<dbReference type="OrthoDB" id="8906758at2"/>
<dbReference type="InterPro" id="IPR008407">
    <property type="entry name" value="Brnchd-chn_aa_trnsp_AzlD"/>
</dbReference>
<name>A0A4R3V3Z0_9BURK</name>
<evidence type="ECO:0000256" key="1">
    <source>
        <dbReference type="SAM" id="Phobius"/>
    </source>
</evidence>
<keyword evidence="1" id="KW-1133">Transmembrane helix</keyword>
<dbReference type="AlphaFoldDB" id="A0A4R3V3Z0"/>
<reference evidence="2 3" key="1">
    <citation type="submission" date="2019-03" db="EMBL/GenBank/DDBJ databases">
        <title>Genomic Encyclopedia of Type Strains, Phase IV (KMG-IV): sequencing the most valuable type-strain genomes for metagenomic binning, comparative biology and taxonomic classification.</title>
        <authorList>
            <person name="Goeker M."/>
        </authorList>
    </citation>
    <scope>NUCLEOTIDE SEQUENCE [LARGE SCALE GENOMIC DNA]</scope>
    <source>
        <strain evidence="2 3">DSM 100048</strain>
    </source>
</reference>
<dbReference type="Proteomes" id="UP000294692">
    <property type="component" value="Unassembled WGS sequence"/>
</dbReference>
<gene>
    <name evidence="2" type="ORF">EV686_105107</name>
</gene>
<feature type="transmembrane region" description="Helical" evidence="1">
    <location>
        <begin position="6"/>
        <end position="26"/>
    </location>
</feature>
<sequence>MTLSPELVIVLCGAGTFLLRFVPLWRSRSRQQATDAAPDRPSALHRFFQGIGPAAITALLLVSLWPFFVASGSWQKALSAGLALLVIYIGKRLTHGLAGPTLLGAGAYGLLMHLLQTA</sequence>
<dbReference type="RefSeq" id="WP_132477075.1">
    <property type="nucleotide sequence ID" value="NZ_JBHRVM010000001.1"/>
</dbReference>
<comment type="caution">
    <text evidence="2">The sequence shown here is derived from an EMBL/GenBank/DDBJ whole genome shotgun (WGS) entry which is preliminary data.</text>
</comment>
<feature type="transmembrane region" description="Helical" evidence="1">
    <location>
        <begin position="97"/>
        <end position="115"/>
    </location>
</feature>